<dbReference type="AlphaFoldDB" id="A0AAV9HP95"/>
<feature type="transmembrane region" description="Helical" evidence="2">
    <location>
        <begin position="704"/>
        <end position="727"/>
    </location>
</feature>
<feature type="region of interest" description="Disordered" evidence="1">
    <location>
        <begin position="273"/>
        <end position="305"/>
    </location>
</feature>
<feature type="transmembrane region" description="Helical" evidence="2">
    <location>
        <begin position="813"/>
        <end position="835"/>
    </location>
</feature>
<dbReference type="EMBL" id="MU864969">
    <property type="protein sequence ID" value="KAK4462655.1"/>
    <property type="molecule type" value="Genomic_DNA"/>
</dbReference>
<feature type="region of interest" description="Disordered" evidence="1">
    <location>
        <begin position="1"/>
        <end position="23"/>
    </location>
</feature>
<keyword evidence="4" id="KW-1185">Reference proteome</keyword>
<proteinExistence type="predicted"/>
<evidence type="ECO:0000256" key="1">
    <source>
        <dbReference type="SAM" id="MobiDB-lite"/>
    </source>
</evidence>
<evidence type="ECO:0000313" key="3">
    <source>
        <dbReference type="EMBL" id="KAK4462655.1"/>
    </source>
</evidence>
<keyword evidence="2" id="KW-1133">Transmembrane helix</keyword>
<name>A0AAV9HP95_9PEZI</name>
<evidence type="ECO:0000313" key="4">
    <source>
        <dbReference type="Proteomes" id="UP001321749"/>
    </source>
</evidence>
<evidence type="ECO:0000256" key="2">
    <source>
        <dbReference type="SAM" id="Phobius"/>
    </source>
</evidence>
<feature type="region of interest" description="Disordered" evidence="1">
    <location>
        <begin position="878"/>
        <end position="910"/>
    </location>
</feature>
<reference evidence="3" key="1">
    <citation type="journal article" date="2023" name="Mol. Phylogenet. Evol.">
        <title>Genome-scale phylogeny and comparative genomics of the fungal order Sordariales.</title>
        <authorList>
            <person name="Hensen N."/>
            <person name="Bonometti L."/>
            <person name="Westerberg I."/>
            <person name="Brannstrom I.O."/>
            <person name="Guillou S."/>
            <person name="Cros-Aarteil S."/>
            <person name="Calhoun S."/>
            <person name="Haridas S."/>
            <person name="Kuo A."/>
            <person name="Mondo S."/>
            <person name="Pangilinan J."/>
            <person name="Riley R."/>
            <person name="LaButti K."/>
            <person name="Andreopoulos B."/>
            <person name="Lipzen A."/>
            <person name="Chen C."/>
            <person name="Yan M."/>
            <person name="Daum C."/>
            <person name="Ng V."/>
            <person name="Clum A."/>
            <person name="Steindorff A."/>
            <person name="Ohm R.A."/>
            <person name="Martin F."/>
            <person name="Silar P."/>
            <person name="Natvig D.O."/>
            <person name="Lalanne C."/>
            <person name="Gautier V."/>
            <person name="Ament-Velasquez S.L."/>
            <person name="Kruys A."/>
            <person name="Hutchinson M.I."/>
            <person name="Powell A.J."/>
            <person name="Barry K."/>
            <person name="Miller A.N."/>
            <person name="Grigoriev I.V."/>
            <person name="Debuchy R."/>
            <person name="Gladieux P."/>
            <person name="Hiltunen Thoren M."/>
            <person name="Johannesson H."/>
        </authorList>
    </citation>
    <scope>NUCLEOTIDE SEQUENCE</scope>
    <source>
        <strain evidence="3">PSN324</strain>
    </source>
</reference>
<feature type="region of interest" description="Disordered" evidence="1">
    <location>
        <begin position="395"/>
        <end position="419"/>
    </location>
</feature>
<feature type="transmembrane region" description="Helical" evidence="2">
    <location>
        <begin position="585"/>
        <end position="607"/>
    </location>
</feature>
<feature type="transmembrane region" description="Helical" evidence="2">
    <location>
        <begin position="771"/>
        <end position="801"/>
    </location>
</feature>
<keyword evidence="2" id="KW-0472">Membrane</keyword>
<protein>
    <submittedName>
        <fullName evidence="3">Uncharacterized protein</fullName>
    </submittedName>
</protein>
<reference evidence="3" key="2">
    <citation type="submission" date="2023-06" db="EMBL/GenBank/DDBJ databases">
        <authorList>
            <consortium name="Lawrence Berkeley National Laboratory"/>
            <person name="Mondo S.J."/>
            <person name="Hensen N."/>
            <person name="Bonometti L."/>
            <person name="Westerberg I."/>
            <person name="Brannstrom I.O."/>
            <person name="Guillou S."/>
            <person name="Cros-Aarteil S."/>
            <person name="Calhoun S."/>
            <person name="Haridas S."/>
            <person name="Kuo A."/>
            <person name="Pangilinan J."/>
            <person name="Riley R."/>
            <person name="Labutti K."/>
            <person name="Andreopoulos B."/>
            <person name="Lipzen A."/>
            <person name="Chen C."/>
            <person name="Yanf M."/>
            <person name="Daum C."/>
            <person name="Ng V."/>
            <person name="Clum A."/>
            <person name="Steindorff A."/>
            <person name="Ohm R."/>
            <person name="Martin F."/>
            <person name="Silar P."/>
            <person name="Natvig D."/>
            <person name="Lalanne C."/>
            <person name="Gautier V."/>
            <person name="Ament-Velasquez S.L."/>
            <person name="Kruys A."/>
            <person name="Hutchinson M.I."/>
            <person name="Powell A.J."/>
            <person name="Barry K."/>
            <person name="Miller A.N."/>
            <person name="Grigoriev I.V."/>
            <person name="Debuchy R."/>
            <person name="Gladieux P."/>
            <person name="Thoren M.H."/>
            <person name="Johannesson H."/>
        </authorList>
    </citation>
    <scope>NUCLEOTIDE SEQUENCE</scope>
    <source>
        <strain evidence="3">PSN324</strain>
    </source>
</reference>
<accession>A0AAV9HP95</accession>
<feature type="compositionally biased region" description="Low complexity" evidence="1">
    <location>
        <begin position="882"/>
        <end position="904"/>
    </location>
</feature>
<gene>
    <name evidence="3" type="ORF">QBC42DRAFT_200766</name>
</gene>
<dbReference type="Proteomes" id="UP001321749">
    <property type="component" value="Unassembled WGS sequence"/>
</dbReference>
<sequence>MAEPNPSEAQPDPDSDDGPQSNPNVKSFVAALVWLSAAQSPLRAHELWMATQFQISGSSEWMMEQLGIQDQHMDDRAAFSALQELLGDLISEHQDGTDPRIIYVEFADPDMRHRVCKPEGGDTQDQTQLLSISVAKSHYLVTVILMGICSATPIHLARIHRDTATTYLILYAWAHWATHFKLSGETLKNETLGPIADYIIKTTCMDVLAFLLALNDFLTGPITLSVIQDQTRCVALVREAQEALEGPAELLSALYNTTEYAKSLEASREIFEASKHSRRGKPNTHVPPPQLRQDKGDATDAGSEAQQSAPAVDRYLFHTLSLFDAKSAQIIRQLVDAARGLRSLCTAIVKSPLYEEFLKEYAEGFSPLDILTKSADMLETLGTYAYWGELPSNSGSSWDEPPTSGKTPSRLGLATTERPKTSDADFLVSNLLRSHNHPHQPLKRDAGADPFLSSPLTALSSIPSAKTTSPLRYRAAEMVYKLRGLSTSSRLGAQFTINPVRPPQLARTSSALSSLPPALTSSSGIGPLPAAFYTKLAPKLARLFFALSPLFAGLDNFSAGMFTAGQPDSWPLIKQSILSRGYRTAFAYFLVAIILHHVRGVLFPWLGQYVWYRPLEDLRLAVTNPDAFVQVMFGFRWKWVLASLAQKLAWDAVNGAAMALMVAWEKDHSLPPRPDGTPTEPAVFKQDAAAWWGKAMDACRVECIVWALALVEFFFSKSVYAFAWLLALAKLAMGGDAEHIVLGNALRDNWLKVPFVLHQTLGFAKGSLWPIAWVSVVCALVGQPGLLLVWSAAVGGVWAIIKHRSTFYMALQLSGMFVAGGLLLITVAMLAVEFWDDPLGVKLSTALARRRADRIRRVLPGDYYQVRTEILEWKKNRSSKAVPVVVGGPPPSASCAGESSGSGSMEEKRD</sequence>
<comment type="caution">
    <text evidence="3">The sequence shown here is derived from an EMBL/GenBank/DDBJ whole genome shotgun (WGS) entry which is preliminary data.</text>
</comment>
<keyword evidence="2" id="KW-0812">Transmembrane</keyword>
<organism evidence="3 4">
    <name type="scientific">Cladorrhinum samala</name>
    <dbReference type="NCBI Taxonomy" id="585594"/>
    <lineage>
        <taxon>Eukaryota</taxon>
        <taxon>Fungi</taxon>
        <taxon>Dikarya</taxon>
        <taxon>Ascomycota</taxon>
        <taxon>Pezizomycotina</taxon>
        <taxon>Sordariomycetes</taxon>
        <taxon>Sordariomycetidae</taxon>
        <taxon>Sordariales</taxon>
        <taxon>Podosporaceae</taxon>
        <taxon>Cladorrhinum</taxon>
    </lineage>
</organism>